<dbReference type="InterPro" id="IPR015496">
    <property type="entry name" value="Ubiquilin"/>
</dbReference>
<dbReference type="OrthoDB" id="267397at2759"/>
<evidence type="ECO:0000259" key="1">
    <source>
        <dbReference type="PROSITE" id="PS50030"/>
    </source>
</evidence>
<dbReference type="PROSITE" id="PS50030">
    <property type="entry name" value="UBA"/>
    <property type="match status" value="1"/>
</dbReference>
<sequence>MGSEGVRSLITLQIQLASNRIKFPFQTELDPTVKELKLLLADLTGIPPDRQCLVYKGHILKNPQTLRSYELEPDQTIYLIRTGLPPSKPVVSLSRNSTTTSPGKTNGLNAANVSQSEPLYENLDVGAIIKSIPIFFEASEQPEVGEMLENPVILRCVLSYLFYLETNRCKASDGADLTKNIKAQTEGSHKLECVYDGQHANGTCLSEMDQACGSDELVEPSLRHDAHKGAIDNFAQILFSDATFLRHYKKQGESINRAIIAMLGWDDPSRFSNSTRVRLGKLLNTHWSPYANLVSALPNDLDYNLSCSYNDSSYGFALEEESEELLALQLAEMEEMGFMNCEENLRALLKSGADVEQAVERLLEKTYPEEGQ</sequence>
<feature type="domain" description="UBA" evidence="1">
    <location>
        <begin position="320"/>
        <end position="365"/>
    </location>
</feature>
<dbReference type="Pfam" id="PF00240">
    <property type="entry name" value="ubiquitin"/>
    <property type="match status" value="1"/>
</dbReference>
<reference evidence="3" key="1">
    <citation type="submission" date="2020-01" db="EMBL/GenBank/DDBJ databases">
        <title>Genome sequence of Kobresia littledalei, the first chromosome-level genome in the family Cyperaceae.</title>
        <authorList>
            <person name="Qu G."/>
        </authorList>
    </citation>
    <scope>NUCLEOTIDE SEQUENCE</scope>
    <source>
        <strain evidence="3">C.B.Clarke</strain>
        <tissue evidence="3">Leaf</tissue>
    </source>
</reference>
<dbReference type="PANTHER" id="PTHR10677">
    <property type="entry name" value="UBIQUILIN"/>
    <property type="match status" value="1"/>
</dbReference>
<dbReference type="InterPro" id="IPR009060">
    <property type="entry name" value="UBA-like_sf"/>
</dbReference>
<organism evidence="3 4">
    <name type="scientific">Carex littledalei</name>
    <dbReference type="NCBI Taxonomy" id="544730"/>
    <lineage>
        <taxon>Eukaryota</taxon>
        <taxon>Viridiplantae</taxon>
        <taxon>Streptophyta</taxon>
        <taxon>Embryophyta</taxon>
        <taxon>Tracheophyta</taxon>
        <taxon>Spermatophyta</taxon>
        <taxon>Magnoliopsida</taxon>
        <taxon>Liliopsida</taxon>
        <taxon>Poales</taxon>
        <taxon>Cyperaceae</taxon>
        <taxon>Cyperoideae</taxon>
        <taxon>Cariceae</taxon>
        <taxon>Carex</taxon>
        <taxon>Carex subgen. Euthyceras</taxon>
    </lineage>
</organism>
<dbReference type="Gene3D" id="3.10.20.90">
    <property type="entry name" value="Phosphatidylinositol 3-kinase Catalytic Subunit, Chain A, domain 1"/>
    <property type="match status" value="1"/>
</dbReference>
<dbReference type="GO" id="GO:0031593">
    <property type="term" value="F:polyubiquitin modification-dependent protein binding"/>
    <property type="evidence" value="ECO:0007669"/>
    <property type="project" value="TreeGrafter"/>
</dbReference>
<keyword evidence="4" id="KW-1185">Reference proteome</keyword>
<gene>
    <name evidence="3" type="ORF">FCM35_KLT11035</name>
</gene>
<dbReference type="AlphaFoldDB" id="A0A833QT66"/>
<dbReference type="InterPro" id="IPR029071">
    <property type="entry name" value="Ubiquitin-like_domsf"/>
</dbReference>
<dbReference type="SUPFAM" id="SSF54236">
    <property type="entry name" value="Ubiquitin-like"/>
    <property type="match status" value="1"/>
</dbReference>
<evidence type="ECO:0000313" key="3">
    <source>
        <dbReference type="EMBL" id="KAF3324878.1"/>
    </source>
</evidence>
<dbReference type="Proteomes" id="UP000623129">
    <property type="component" value="Unassembled WGS sequence"/>
</dbReference>
<evidence type="ECO:0000313" key="4">
    <source>
        <dbReference type="Proteomes" id="UP000623129"/>
    </source>
</evidence>
<dbReference type="InterPro" id="IPR015940">
    <property type="entry name" value="UBA"/>
</dbReference>
<dbReference type="InterPro" id="IPR000626">
    <property type="entry name" value="Ubiquitin-like_dom"/>
</dbReference>
<comment type="caution">
    <text evidence="3">The sequence shown here is derived from an EMBL/GenBank/DDBJ whole genome shotgun (WGS) entry which is preliminary data.</text>
</comment>
<dbReference type="SMART" id="SM00213">
    <property type="entry name" value="UBQ"/>
    <property type="match status" value="1"/>
</dbReference>
<proteinExistence type="predicted"/>
<name>A0A833QT66_9POAL</name>
<dbReference type="Gene3D" id="1.10.8.10">
    <property type="entry name" value="DNA helicase RuvA subunit, C-terminal domain"/>
    <property type="match status" value="1"/>
</dbReference>
<dbReference type="GO" id="GO:0005829">
    <property type="term" value="C:cytosol"/>
    <property type="evidence" value="ECO:0007669"/>
    <property type="project" value="TreeGrafter"/>
</dbReference>
<dbReference type="SUPFAM" id="SSF46934">
    <property type="entry name" value="UBA-like"/>
    <property type="match status" value="1"/>
</dbReference>
<dbReference type="PANTHER" id="PTHR10677:SF3">
    <property type="entry name" value="FI07626P-RELATED"/>
    <property type="match status" value="1"/>
</dbReference>
<dbReference type="EMBL" id="SWLB01000021">
    <property type="protein sequence ID" value="KAF3324878.1"/>
    <property type="molecule type" value="Genomic_DNA"/>
</dbReference>
<dbReference type="PROSITE" id="PS50053">
    <property type="entry name" value="UBIQUITIN_2"/>
    <property type="match status" value="1"/>
</dbReference>
<protein>
    <submittedName>
        <fullName evidence="3">Ubiquitin domain-containing protein DSK2b-like isoform X6</fullName>
    </submittedName>
</protein>
<accession>A0A833QT66</accession>
<feature type="domain" description="Ubiquitin-like" evidence="2">
    <location>
        <begin position="10"/>
        <end position="80"/>
    </location>
</feature>
<evidence type="ECO:0000259" key="2">
    <source>
        <dbReference type="PROSITE" id="PS50053"/>
    </source>
</evidence>
<dbReference type="GO" id="GO:0006511">
    <property type="term" value="P:ubiquitin-dependent protein catabolic process"/>
    <property type="evidence" value="ECO:0007669"/>
    <property type="project" value="TreeGrafter"/>
</dbReference>